<protein>
    <submittedName>
        <fullName evidence="2">Uncharacterized protein</fullName>
    </submittedName>
</protein>
<keyword evidence="3" id="KW-1185">Reference proteome</keyword>
<proteinExistence type="predicted"/>
<dbReference type="AlphaFoldDB" id="A0A9J6GX81"/>
<sequence>MAKRRMIVRATGRSTACVVSMSVTSLSRLSARRKRITGNITRNANHPEQPPTPEDYSNITQGETLPEWTQPAPLQ</sequence>
<accession>A0A9J6GX81</accession>
<evidence type="ECO:0000313" key="2">
    <source>
        <dbReference type="EMBL" id="KAH9378967.1"/>
    </source>
</evidence>
<gene>
    <name evidence="2" type="ORF">HPB48_006346</name>
</gene>
<dbReference type="EMBL" id="JABSTR010000009">
    <property type="protein sequence ID" value="KAH9378967.1"/>
    <property type="molecule type" value="Genomic_DNA"/>
</dbReference>
<evidence type="ECO:0000313" key="3">
    <source>
        <dbReference type="Proteomes" id="UP000821853"/>
    </source>
</evidence>
<reference evidence="2 3" key="1">
    <citation type="journal article" date="2020" name="Cell">
        <title>Large-Scale Comparative Analyses of Tick Genomes Elucidate Their Genetic Diversity and Vector Capacities.</title>
        <authorList>
            <consortium name="Tick Genome and Microbiome Consortium (TIGMIC)"/>
            <person name="Jia N."/>
            <person name="Wang J."/>
            <person name="Shi W."/>
            <person name="Du L."/>
            <person name="Sun Y."/>
            <person name="Zhan W."/>
            <person name="Jiang J.F."/>
            <person name="Wang Q."/>
            <person name="Zhang B."/>
            <person name="Ji P."/>
            <person name="Bell-Sakyi L."/>
            <person name="Cui X.M."/>
            <person name="Yuan T.T."/>
            <person name="Jiang B.G."/>
            <person name="Yang W.F."/>
            <person name="Lam T.T."/>
            <person name="Chang Q.C."/>
            <person name="Ding S.J."/>
            <person name="Wang X.J."/>
            <person name="Zhu J.G."/>
            <person name="Ruan X.D."/>
            <person name="Zhao L."/>
            <person name="Wei J.T."/>
            <person name="Ye R.Z."/>
            <person name="Que T.C."/>
            <person name="Du C.H."/>
            <person name="Zhou Y.H."/>
            <person name="Cheng J.X."/>
            <person name="Dai P.F."/>
            <person name="Guo W.B."/>
            <person name="Han X.H."/>
            <person name="Huang E.J."/>
            <person name="Li L.F."/>
            <person name="Wei W."/>
            <person name="Gao Y.C."/>
            <person name="Liu J.Z."/>
            <person name="Shao H.Z."/>
            <person name="Wang X."/>
            <person name="Wang C.C."/>
            <person name="Yang T.C."/>
            <person name="Huo Q.B."/>
            <person name="Li W."/>
            <person name="Chen H.Y."/>
            <person name="Chen S.E."/>
            <person name="Zhou L.G."/>
            <person name="Ni X.B."/>
            <person name="Tian J.H."/>
            <person name="Sheng Y."/>
            <person name="Liu T."/>
            <person name="Pan Y.S."/>
            <person name="Xia L.Y."/>
            <person name="Li J."/>
            <person name="Zhao F."/>
            <person name="Cao W.C."/>
        </authorList>
    </citation>
    <scope>NUCLEOTIDE SEQUENCE [LARGE SCALE GENOMIC DNA]</scope>
    <source>
        <strain evidence="2">HaeL-2018</strain>
    </source>
</reference>
<evidence type="ECO:0000256" key="1">
    <source>
        <dbReference type="SAM" id="MobiDB-lite"/>
    </source>
</evidence>
<comment type="caution">
    <text evidence="2">The sequence shown here is derived from an EMBL/GenBank/DDBJ whole genome shotgun (WGS) entry which is preliminary data.</text>
</comment>
<organism evidence="2 3">
    <name type="scientific">Haemaphysalis longicornis</name>
    <name type="common">Bush tick</name>
    <dbReference type="NCBI Taxonomy" id="44386"/>
    <lineage>
        <taxon>Eukaryota</taxon>
        <taxon>Metazoa</taxon>
        <taxon>Ecdysozoa</taxon>
        <taxon>Arthropoda</taxon>
        <taxon>Chelicerata</taxon>
        <taxon>Arachnida</taxon>
        <taxon>Acari</taxon>
        <taxon>Parasitiformes</taxon>
        <taxon>Ixodida</taxon>
        <taxon>Ixodoidea</taxon>
        <taxon>Ixodidae</taxon>
        <taxon>Haemaphysalinae</taxon>
        <taxon>Haemaphysalis</taxon>
    </lineage>
</organism>
<feature type="region of interest" description="Disordered" evidence="1">
    <location>
        <begin position="35"/>
        <end position="75"/>
    </location>
</feature>
<name>A0A9J6GX81_HAELO</name>
<dbReference type="VEuPathDB" id="VectorBase:HLOH_041079"/>
<dbReference type="Proteomes" id="UP000821853">
    <property type="component" value="Unassembled WGS sequence"/>
</dbReference>